<feature type="region of interest" description="Disordered" evidence="1">
    <location>
        <begin position="142"/>
        <end position="174"/>
    </location>
</feature>
<evidence type="ECO:0000313" key="3">
    <source>
        <dbReference type="Proteomes" id="UP000076532"/>
    </source>
</evidence>
<dbReference type="EMBL" id="KV417674">
    <property type="protein sequence ID" value="KZP10771.1"/>
    <property type="molecule type" value="Genomic_DNA"/>
</dbReference>
<feature type="compositionally biased region" description="Low complexity" evidence="1">
    <location>
        <begin position="100"/>
        <end position="110"/>
    </location>
</feature>
<evidence type="ECO:0000256" key="1">
    <source>
        <dbReference type="SAM" id="MobiDB-lite"/>
    </source>
</evidence>
<sequence length="174" mass="19242">MSLAANSKPSSAEELLMARRRKRQRVREAGHARCLQHYPRVLPRPRALTFSAPRARTSALGDINDNDLETASLRLHAPLRTLHRVPRIAHPPPFPSVFVSGNGSSASANADPPPLGPTHPRRLPWAKLTPILLLSRAESARIQMARKHSQRDQHHPSPAPMLPHALLHSPAPPR</sequence>
<reference evidence="2 3" key="1">
    <citation type="journal article" date="2016" name="Mol. Biol. Evol.">
        <title>Comparative Genomics of Early-Diverging Mushroom-Forming Fungi Provides Insights into the Origins of Lignocellulose Decay Capabilities.</title>
        <authorList>
            <person name="Nagy L.G."/>
            <person name="Riley R."/>
            <person name="Tritt A."/>
            <person name="Adam C."/>
            <person name="Daum C."/>
            <person name="Floudas D."/>
            <person name="Sun H."/>
            <person name="Yadav J.S."/>
            <person name="Pangilinan J."/>
            <person name="Larsson K.H."/>
            <person name="Matsuura K."/>
            <person name="Barry K."/>
            <person name="Labutti K."/>
            <person name="Kuo R."/>
            <person name="Ohm R.A."/>
            <person name="Bhattacharya S.S."/>
            <person name="Shirouzu T."/>
            <person name="Yoshinaga Y."/>
            <person name="Martin F.M."/>
            <person name="Grigoriev I.V."/>
            <person name="Hibbett D.S."/>
        </authorList>
    </citation>
    <scope>NUCLEOTIDE SEQUENCE [LARGE SCALE GENOMIC DNA]</scope>
    <source>
        <strain evidence="2 3">CBS 109695</strain>
    </source>
</reference>
<keyword evidence="3" id="KW-1185">Reference proteome</keyword>
<name>A0A165ZNW3_9AGAM</name>
<feature type="compositionally biased region" description="Polar residues" evidence="1">
    <location>
        <begin position="1"/>
        <end position="10"/>
    </location>
</feature>
<gene>
    <name evidence="2" type="ORF">FIBSPDRAFT_1051151</name>
</gene>
<dbReference type="AlphaFoldDB" id="A0A165ZNW3"/>
<feature type="region of interest" description="Disordered" evidence="1">
    <location>
        <begin position="99"/>
        <end position="123"/>
    </location>
</feature>
<feature type="region of interest" description="Disordered" evidence="1">
    <location>
        <begin position="1"/>
        <end position="30"/>
    </location>
</feature>
<proteinExistence type="predicted"/>
<protein>
    <submittedName>
        <fullName evidence="2">Uncharacterized protein</fullName>
    </submittedName>
</protein>
<dbReference type="Proteomes" id="UP000076532">
    <property type="component" value="Unassembled WGS sequence"/>
</dbReference>
<feature type="compositionally biased region" description="Low complexity" evidence="1">
    <location>
        <begin position="162"/>
        <end position="174"/>
    </location>
</feature>
<accession>A0A165ZNW3</accession>
<evidence type="ECO:0000313" key="2">
    <source>
        <dbReference type="EMBL" id="KZP10771.1"/>
    </source>
</evidence>
<organism evidence="2 3">
    <name type="scientific">Athelia psychrophila</name>
    <dbReference type="NCBI Taxonomy" id="1759441"/>
    <lineage>
        <taxon>Eukaryota</taxon>
        <taxon>Fungi</taxon>
        <taxon>Dikarya</taxon>
        <taxon>Basidiomycota</taxon>
        <taxon>Agaricomycotina</taxon>
        <taxon>Agaricomycetes</taxon>
        <taxon>Agaricomycetidae</taxon>
        <taxon>Atheliales</taxon>
        <taxon>Atheliaceae</taxon>
        <taxon>Athelia</taxon>
    </lineage>
</organism>